<dbReference type="EMBL" id="KV878912">
    <property type="protein sequence ID" value="OJJ80225.1"/>
    <property type="molecule type" value="Genomic_DNA"/>
</dbReference>
<dbReference type="Proteomes" id="UP000184300">
    <property type="component" value="Unassembled WGS sequence"/>
</dbReference>
<dbReference type="VEuPathDB" id="FungiDB:ASPGLDRAFT_51809"/>
<dbReference type="OrthoDB" id="4223515at2759"/>
<sequence>MNQLRQLQSDRDQDREELRSVREELCGVREQNLTTIDFFIVRASTLDEWAEDRDPIWDDDRNDSVHGGRLRTDVKTALYYEPMEPERVSRWKSLFNHYYGMPFSSIVEIIGTLPDTVVEVMNRRASVQRMKVWQKGYNQGRRSTILRLADKYIQRFSEQGTSGLADESVKCDFRMLENTWERGWWAAAQEKQGS</sequence>
<evidence type="ECO:0000313" key="1">
    <source>
        <dbReference type="EMBL" id="OJJ80225.1"/>
    </source>
</evidence>
<name>A0A1L9V8M8_ASPGL</name>
<gene>
    <name evidence="1" type="ORF">ASPGLDRAFT_51809</name>
</gene>
<proteinExistence type="predicted"/>
<protein>
    <submittedName>
        <fullName evidence="1">Uncharacterized protein</fullName>
    </submittedName>
</protein>
<dbReference type="GeneID" id="34463873"/>
<reference evidence="2" key="1">
    <citation type="journal article" date="2017" name="Genome Biol.">
        <title>Comparative genomics reveals high biological diversity and specific adaptations in the industrially and medically important fungal genus Aspergillus.</title>
        <authorList>
            <person name="de Vries R.P."/>
            <person name="Riley R."/>
            <person name="Wiebenga A."/>
            <person name="Aguilar-Osorio G."/>
            <person name="Amillis S."/>
            <person name="Uchima C.A."/>
            <person name="Anderluh G."/>
            <person name="Asadollahi M."/>
            <person name="Askin M."/>
            <person name="Barry K."/>
            <person name="Battaglia E."/>
            <person name="Bayram O."/>
            <person name="Benocci T."/>
            <person name="Braus-Stromeyer S.A."/>
            <person name="Caldana C."/>
            <person name="Canovas D."/>
            <person name="Cerqueira G.C."/>
            <person name="Chen F."/>
            <person name="Chen W."/>
            <person name="Choi C."/>
            <person name="Clum A."/>
            <person name="Dos Santos R.A."/>
            <person name="Damasio A.R."/>
            <person name="Diallinas G."/>
            <person name="Emri T."/>
            <person name="Fekete E."/>
            <person name="Flipphi M."/>
            <person name="Freyberg S."/>
            <person name="Gallo A."/>
            <person name="Gournas C."/>
            <person name="Habgood R."/>
            <person name="Hainaut M."/>
            <person name="Harispe M.L."/>
            <person name="Henrissat B."/>
            <person name="Hilden K.S."/>
            <person name="Hope R."/>
            <person name="Hossain A."/>
            <person name="Karabika E."/>
            <person name="Karaffa L."/>
            <person name="Karanyi Z."/>
            <person name="Krasevec N."/>
            <person name="Kuo A."/>
            <person name="Kusch H."/>
            <person name="LaButti K."/>
            <person name="Lagendijk E.L."/>
            <person name="Lapidus A."/>
            <person name="Levasseur A."/>
            <person name="Lindquist E."/>
            <person name="Lipzen A."/>
            <person name="Logrieco A.F."/>
            <person name="MacCabe A."/>
            <person name="Maekelae M.R."/>
            <person name="Malavazi I."/>
            <person name="Melin P."/>
            <person name="Meyer V."/>
            <person name="Mielnichuk N."/>
            <person name="Miskei M."/>
            <person name="Molnar A.P."/>
            <person name="Mule G."/>
            <person name="Ngan C.Y."/>
            <person name="Orejas M."/>
            <person name="Orosz E."/>
            <person name="Ouedraogo J.P."/>
            <person name="Overkamp K.M."/>
            <person name="Park H.-S."/>
            <person name="Perrone G."/>
            <person name="Piumi F."/>
            <person name="Punt P.J."/>
            <person name="Ram A.F."/>
            <person name="Ramon A."/>
            <person name="Rauscher S."/>
            <person name="Record E."/>
            <person name="Riano-Pachon D.M."/>
            <person name="Robert V."/>
            <person name="Roehrig J."/>
            <person name="Ruller R."/>
            <person name="Salamov A."/>
            <person name="Salih N.S."/>
            <person name="Samson R.A."/>
            <person name="Sandor E."/>
            <person name="Sanguinetti M."/>
            <person name="Schuetze T."/>
            <person name="Sepcic K."/>
            <person name="Shelest E."/>
            <person name="Sherlock G."/>
            <person name="Sophianopoulou V."/>
            <person name="Squina F.M."/>
            <person name="Sun H."/>
            <person name="Susca A."/>
            <person name="Todd R.B."/>
            <person name="Tsang A."/>
            <person name="Unkles S.E."/>
            <person name="van de Wiele N."/>
            <person name="van Rossen-Uffink D."/>
            <person name="Oliveira J.V."/>
            <person name="Vesth T.C."/>
            <person name="Visser J."/>
            <person name="Yu J.-H."/>
            <person name="Zhou M."/>
            <person name="Andersen M.R."/>
            <person name="Archer D.B."/>
            <person name="Baker S.E."/>
            <person name="Benoit I."/>
            <person name="Brakhage A.A."/>
            <person name="Braus G.H."/>
            <person name="Fischer R."/>
            <person name="Frisvad J.C."/>
            <person name="Goldman G.H."/>
            <person name="Houbraken J."/>
            <person name="Oakley B."/>
            <person name="Pocsi I."/>
            <person name="Scazzocchio C."/>
            <person name="Seiboth B."/>
            <person name="vanKuyk P.A."/>
            <person name="Wortman J."/>
            <person name="Dyer P.S."/>
            <person name="Grigoriev I.V."/>
        </authorList>
    </citation>
    <scope>NUCLEOTIDE SEQUENCE [LARGE SCALE GENOMIC DNA]</scope>
    <source>
        <strain evidence="2">CBS 516.65</strain>
    </source>
</reference>
<keyword evidence="2" id="KW-1185">Reference proteome</keyword>
<dbReference type="AlphaFoldDB" id="A0A1L9V8M8"/>
<dbReference type="RefSeq" id="XP_022396923.1">
    <property type="nucleotide sequence ID" value="XM_022547612.1"/>
</dbReference>
<accession>A0A1L9V8M8</accession>
<organism evidence="1 2">
    <name type="scientific">Aspergillus glaucus CBS 516.65</name>
    <dbReference type="NCBI Taxonomy" id="1160497"/>
    <lineage>
        <taxon>Eukaryota</taxon>
        <taxon>Fungi</taxon>
        <taxon>Dikarya</taxon>
        <taxon>Ascomycota</taxon>
        <taxon>Pezizomycotina</taxon>
        <taxon>Eurotiomycetes</taxon>
        <taxon>Eurotiomycetidae</taxon>
        <taxon>Eurotiales</taxon>
        <taxon>Aspergillaceae</taxon>
        <taxon>Aspergillus</taxon>
        <taxon>Aspergillus subgen. Aspergillus</taxon>
    </lineage>
</organism>
<evidence type="ECO:0000313" key="2">
    <source>
        <dbReference type="Proteomes" id="UP000184300"/>
    </source>
</evidence>